<dbReference type="GO" id="GO:0004585">
    <property type="term" value="F:ornithine carbamoyltransferase activity"/>
    <property type="evidence" value="ECO:0007669"/>
    <property type="project" value="UniProtKB-UniRule"/>
</dbReference>
<dbReference type="Pfam" id="PF00185">
    <property type="entry name" value="OTCace"/>
    <property type="match status" value="1"/>
</dbReference>
<comment type="subcellular location">
    <subcellularLocation>
        <location evidence="6">Cytoplasm</location>
    </subcellularLocation>
</comment>
<evidence type="ECO:0000313" key="10">
    <source>
        <dbReference type="EMBL" id="GLG03286.1"/>
    </source>
</evidence>
<feature type="binding site" evidence="6">
    <location>
        <begin position="500"/>
        <end position="503"/>
    </location>
    <ligand>
        <name>carbamoyl phosphate</name>
        <dbReference type="ChEBI" id="CHEBI:58228"/>
    </ligand>
</feature>
<dbReference type="RefSeq" id="WP_281872227.1">
    <property type="nucleotide sequence ID" value="NZ_BSBO01000003.1"/>
</dbReference>
<dbReference type="PRINTS" id="PR00100">
    <property type="entry name" value="AOTCASE"/>
</dbReference>
<dbReference type="PANTHER" id="PTHR45753">
    <property type="entry name" value="ORNITHINE CARBAMOYLTRANSFERASE, MITOCHONDRIAL"/>
    <property type="match status" value="1"/>
</dbReference>
<evidence type="ECO:0000256" key="8">
    <source>
        <dbReference type="PROSITE-ProRule" id="PRU01161"/>
    </source>
</evidence>
<feature type="binding site" evidence="6">
    <location>
        <position position="473"/>
    </location>
    <ligand>
        <name>carbamoyl phosphate</name>
        <dbReference type="ChEBI" id="CHEBI:58228"/>
    </ligand>
</feature>
<protein>
    <recommendedName>
        <fullName evidence="6 7">Ornithine carbamoyltransferase</fullName>
        <shortName evidence="6">OTCase</shortName>
        <ecNumber evidence="6 7">2.1.3.3</ecNumber>
    </recommendedName>
</protein>
<comment type="function">
    <text evidence="1">Reversibly catalyzes the transfer of the carbamoyl group from carbamoyl phosphate (CP) to the N(epsilon) atom of ornithine (ORN) to produce L-citrulline.</text>
</comment>
<dbReference type="InterPro" id="IPR006132">
    <property type="entry name" value="Asp/Orn_carbamoyltranf_P-bd"/>
</dbReference>
<dbReference type="GO" id="GO:0005737">
    <property type="term" value="C:cytoplasm"/>
    <property type="evidence" value="ECO:0007669"/>
    <property type="project" value="UniProtKB-SubCell"/>
</dbReference>
<feature type="domain" description="PNPLA" evidence="9">
    <location>
        <begin position="13"/>
        <end position="197"/>
    </location>
</feature>
<dbReference type="PANTHER" id="PTHR45753:SF2">
    <property type="entry name" value="ORNITHINE CARBAMOYLTRANSFERASE"/>
    <property type="match status" value="1"/>
</dbReference>
<dbReference type="SUPFAM" id="SSF52151">
    <property type="entry name" value="FabD/lysophospholipase-like"/>
    <property type="match status" value="1"/>
</dbReference>
<comment type="similarity">
    <text evidence="2 6">Belongs to the aspartate/ornithine carbamoyltransferase superfamily. OTCase family.</text>
</comment>
<evidence type="ECO:0000256" key="7">
    <source>
        <dbReference type="NCBIfam" id="TIGR00658"/>
    </source>
</evidence>
<evidence type="ECO:0000259" key="9">
    <source>
        <dbReference type="PROSITE" id="PS51635"/>
    </source>
</evidence>
<dbReference type="InterPro" id="IPR006130">
    <property type="entry name" value="Asp/Orn_carbamoylTrfase"/>
</dbReference>
<dbReference type="InterPro" id="IPR036901">
    <property type="entry name" value="Asp/Orn_carbamoylTrfase_sf"/>
</dbReference>
<dbReference type="FunFam" id="3.40.50.1370:FF:000008">
    <property type="entry name" value="Ornithine carbamoyltransferase"/>
    <property type="match status" value="1"/>
</dbReference>
<evidence type="ECO:0000256" key="5">
    <source>
        <dbReference type="ARBA" id="ARBA00048772"/>
    </source>
</evidence>
<feature type="binding site" evidence="6">
    <location>
        <begin position="636"/>
        <end position="637"/>
    </location>
    <ligand>
        <name>carbamoyl phosphate</name>
        <dbReference type="ChEBI" id="CHEBI:58228"/>
    </ligand>
</feature>
<dbReference type="Pfam" id="PF01734">
    <property type="entry name" value="Patatin"/>
    <property type="match status" value="1"/>
</dbReference>
<dbReference type="Gene3D" id="3.40.50.1370">
    <property type="entry name" value="Aspartate/ornithine carbamoyltransferase"/>
    <property type="match status" value="2"/>
</dbReference>
<dbReference type="Gene3D" id="3.40.1090.10">
    <property type="entry name" value="Cytosolic phospholipase A2 catalytic domain"/>
    <property type="match status" value="1"/>
</dbReference>
<dbReference type="GO" id="GO:0042450">
    <property type="term" value="P:L-arginine biosynthetic process via ornithine"/>
    <property type="evidence" value="ECO:0007669"/>
    <property type="project" value="UniProtKB-UniRule"/>
</dbReference>
<dbReference type="GO" id="GO:0016787">
    <property type="term" value="F:hydrolase activity"/>
    <property type="evidence" value="ECO:0007669"/>
    <property type="project" value="UniProtKB-UniRule"/>
</dbReference>
<organism evidence="10 11">
    <name type="scientific">Sellimonas catena</name>
    <dbReference type="NCBI Taxonomy" id="2994035"/>
    <lineage>
        <taxon>Bacteria</taxon>
        <taxon>Bacillati</taxon>
        <taxon>Bacillota</taxon>
        <taxon>Clostridia</taxon>
        <taxon>Lachnospirales</taxon>
        <taxon>Lachnospiraceae</taxon>
        <taxon>Sellimonas</taxon>
    </lineage>
</organism>
<feature type="short sequence motif" description="GXSXG" evidence="8">
    <location>
        <begin position="44"/>
        <end position="48"/>
    </location>
</feature>
<keyword evidence="6" id="KW-0963">Cytoplasm</keyword>
<feature type="binding site" evidence="6">
    <location>
        <position position="449"/>
    </location>
    <ligand>
        <name>carbamoyl phosphate</name>
        <dbReference type="ChEBI" id="CHEBI:58228"/>
    </ligand>
</feature>
<feature type="binding site" evidence="6">
    <location>
        <position position="532"/>
    </location>
    <ligand>
        <name>L-ornithine</name>
        <dbReference type="ChEBI" id="CHEBI:46911"/>
    </ligand>
</feature>
<dbReference type="PROSITE" id="PS51635">
    <property type="entry name" value="PNPLA"/>
    <property type="match status" value="1"/>
</dbReference>
<evidence type="ECO:0000256" key="2">
    <source>
        <dbReference type="ARBA" id="ARBA00007805"/>
    </source>
</evidence>
<feature type="short sequence motif" description="DGA/G" evidence="8">
    <location>
        <begin position="184"/>
        <end position="186"/>
    </location>
</feature>
<comment type="caution">
    <text evidence="10">The sequence shown here is derived from an EMBL/GenBank/DDBJ whole genome shotgun (WGS) entry which is preliminary data.</text>
</comment>
<feature type="active site" description="Nucleophile" evidence="8">
    <location>
        <position position="46"/>
    </location>
</feature>
<keyword evidence="3 6" id="KW-0808">Transferase</keyword>
<dbReference type="GO" id="GO:0016042">
    <property type="term" value="P:lipid catabolic process"/>
    <property type="evidence" value="ECO:0007669"/>
    <property type="project" value="UniProtKB-UniRule"/>
</dbReference>
<reference evidence="10 11" key="1">
    <citation type="journal article" date="2023" name="Int. J. Syst. Evol. Microbiol.">
        <title>Sellimonas catena sp. nov., isolated from human faeces.</title>
        <authorList>
            <person name="Hisatomi A."/>
            <person name="Ohkuma M."/>
            <person name="Sakamoto M."/>
        </authorList>
    </citation>
    <scope>NUCLEOTIDE SEQUENCE [LARGE SCALE GENOMIC DNA]</scope>
    <source>
        <strain evidence="10 11">12EGH17</strain>
    </source>
</reference>
<dbReference type="Proteomes" id="UP001145145">
    <property type="component" value="Unassembled WGS sequence"/>
</dbReference>
<feature type="binding site" evidence="6">
    <location>
        <begin position="599"/>
        <end position="600"/>
    </location>
    <ligand>
        <name>L-ornithine</name>
        <dbReference type="ChEBI" id="CHEBI:46911"/>
    </ligand>
</feature>
<feature type="active site" description="Proton acceptor" evidence="8">
    <location>
        <position position="184"/>
    </location>
</feature>
<evidence type="ECO:0000256" key="3">
    <source>
        <dbReference type="ARBA" id="ARBA00022679"/>
    </source>
</evidence>
<evidence type="ECO:0000256" key="1">
    <source>
        <dbReference type="ARBA" id="ARBA00003822"/>
    </source>
</evidence>
<dbReference type="NCBIfam" id="TIGR00658">
    <property type="entry name" value="orni_carb_tr"/>
    <property type="match status" value="1"/>
</dbReference>
<evidence type="ECO:0000256" key="6">
    <source>
        <dbReference type="HAMAP-Rule" id="MF_01109"/>
    </source>
</evidence>
<dbReference type="GO" id="GO:0016597">
    <property type="term" value="F:amino acid binding"/>
    <property type="evidence" value="ECO:0007669"/>
    <property type="project" value="InterPro"/>
</dbReference>
<dbReference type="CDD" id="cd07209">
    <property type="entry name" value="Pat_hypo_Ecoli_Z1214_like"/>
    <property type="match status" value="1"/>
</dbReference>
<dbReference type="HAMAP" id="MF_01109">
    <property type="entry name" value="OTCase"/>
    <property type="match status" value="1"/>
</dbReference>
<keyword evidence="8" id="KW-0378">Hydrolase</keyword>
<dbReference type="Pfam" id="PF02729">
    <property type="entry name" value="OTCace_N"/>
    <property type="match status" value="1"/>
</dbReference>
<dbReference type="InterPro" id="IPR002641">
    <property type="entry name" value="PNPLA_dom"/>
</dbReference>
<dbReference type="InterPro" id="IPR024904">
    <property type="entry name" value="OTCase_ArgI"/>
</dbReference>
<dbReference type="PRINTS" id="PR00102">
    <property type="entry name" value="OTCASE"/>
</dbReference>
<dbReference type="GO" id="GO:0019240">
    <property type="term" value="P:citrulline biosynthetic process"/>
    <property type="evidence" value="ECO:0007669"/>
    <property type="project" value="TreeGrafter"/>
</dbReference>
<accession>A0A9W6C8E5</accession>
<dbReference type="EMBL" id="BSBO01000003">
    <property type="protein sequence ID" value="GLG03286.1"/>
    <property type="molecule type" value="Genomic_DNA"/>
</dbReference>
<feature type="binding site" evidence="6">
    <location>
        <position position="664"/>
    </location>
    <ligand>
        <name>carbamoyl phosphate</name>
        <dbReference type="ChEBI" id="CHEBI:58228"/>
    </ligand>
</feature>
<keyword evidence="4 8" id="KW-0443">Lipid metabolism</keyword>
<comment type="catalytic activity">
    <reaction evidence="5 6">
        <text>carbamoyl phosphate + L-ornithine = L-citrulline + phosphate + H(+)</text>
        <dbReference type="Rhea" id="RHEA:19513"/>
        <dbReference type="ChEBI" id="CHEBI:15378"/>
        <dbReference type="ChEBI" id="CHEBI:43474"/>
        <dbReference type="ChEBI" id="CHEBI:46911"/>
        <dbReference type="ChEBI" id="CHEBI:57743"/>
        <dbReference type="ChEBI" id="CHEBI:58228"/>
        <dbReference type="EC" id="2.1.3.3"/>
    </reaction>
</comment>
<dbReference type="SUPFAM" id="SSF53671">
    <property type="entry name" value="Aspartate/ornithine carbamoyltransferase"/>
    <property type="match status" value="1"/>
</dbReference>
<keyword evidence="11" id="KW-1185">Reference proteome</keyword>
<evidence type="ECO:0000256" key="4">
    <source>
        <dbReference type="ARBA" id="ARBA00023098"/>
    </source>
</evidence>
<dbReference type="EC" id="2.1.3.3" evidence="6 7"/>
<sequence length="679" mass="76563">MKPVIDLSKEYGLVLDGGGARGAYQIGAWKALREAGVRIRGVAGTSVGALNGALICMGDVGEAERVWEEMTFSKVMDVDDNWMERFFQKEVTVRELIKELMSCLKDGGVDVTPLKELIHQVLDEEKIRNAGIDFSLLTFSVSDMKELDLTLDQIPEGLLADFLLASAYLLGFKNEPLHGKTYLDGGVINNVPLNSLVKRGYKNIITVRIYGPGREPRVHLDEDTKVYEIAPRVSLGSILEFHGKRSRQNLKIGYYDAKRMIYGLKGLIYYIDTDRTEEDYQQMLAGLREKEKREIKFVLKVPLGATDETLYLSMLEASAKYFRIPKYQIYTEDELAALVHMKYEKMKGEPGLPGFIHILAGIREEKNMNLKGRSFLTLKDFTPDEIRYLVNLAAELKEKKKKGIRGHALEGKNIALIFEKPSTRTRCAFTVAANDEGGFPTYLSGNEIQLGHKESVEDTARVLGRMFDGIEFRGFRHSHVELLAKYSGVPVWNGLTDDYHPTQVLADLLTIQEHFQYFEGLKFVYIGDGRNNMANSLMIGCAKVGIDFVLIAPSELWPMRSLVRTCQEYADASGSTITISDNTNDVEGADIIYTDVWISMGEEEKTDERKALLHKYQVNRKLMEKTQKDTTIFMHCLPAVKGYEVTEDVFESPASVVFDEAENRLHTIKAVMVATLGEE</sequence>
<feature type="binding site" evidence="6">
    <location>
        <position position="595"/>
    </location>
    <ligand>
        <name>L-ornithine</name>
        <dbReference type="ChEBI" id="CHEBI:46911"/>
    </ligand>
</feature>
<gene>
    <name evidence="10" type="ORF">Selli1_04600</name>
</gene>
<feature type="binding site" evidence="6">
    <location>
        <begin position="422"/>
        <end position="425"/>
    </location>
    <ligand>
        <name>carbamoyl phosphate</name>
        <dbReference type="ChEBI" id="CHEBI:58228"/>
    </ligand>
</feature>
<feature type="short sequence motif" description="GXGXXG" evidence="8">
    <location>
        <begin position="17"/>
        <end position="22"/>
    </location>
</feature>
<dbReference type="PROSITE" id="PS00097">
    <property type="entry name" value="CARBAMOYLTRANSFERASE"/>
    <property type="match status" value="1"/>
</dbReference>
<dbReference type="InterPro" id="IPR002292">
    <property type="entry name" value="Orn/put_carbamltrans"/>
</dbReference>
<dbReference type="AlphaFoldDB" id="A0A9W6C8E5"/>
<dbReference type="NCBIfam" id="NF001986">
    <property type="entry name" value="PRK00779.1"/>
    <property type="match status" value="1"/>
</dbReference>
<proteinExistence type="inferred from homology"/>
<dbReference type="InterPro" id="IPR006131">
    <property type="entry name" value="Asp_carbamoyltransf_Asp/Orn-bd"/>
</dbReference>
<evidence type="ECO:0000313" key="11">
    <source>
        <dbReference type="Proteomes" id="UP001145145"/>
    </source>
</evidence>
<dbReference type="InterPro" id="IPR016035">
    <property type="entry name" value="Acyl_Trfase/lysoPLipase"/>
</dbReference>
<keyword evidence="8" id="KW-0442">Lipid degradation</keyword>
<name>A0A9W6C8E5_9FIRM</name>